<dbReference type="Pfam" id="PF03979">
    <property type="entry name" value="Sigma70_r1_1"/>
    <property type="match status" value="1"/>
</dbReference>
<dbReference type="Pfam" id="PF04545">
    <property type="entry name" value="Sigma70_r4"/>
    <property type="match status" value="1"/>
</dbReference>
<evidence type="ECO:0000313" key="7">
    <source>
        <dbReference type="EMBL" id="OHA23435.1"/>
    </source>
</evidence>
<keyword evidence="2" id="KW-0805">Transcription regulation</keyword>
<dbReference type="GO" id="GO:0016987">
    <property type="term" value="F:sigma factor activity"/>
    <property type="evidence" value="ECO:0007669"/>
    <property type="project" value="UniProtKB-KW"/>
</dbReference>
<dbReference type="GO" id="GO:0003677">
    <property type="term" value="F:DNA binding"/>
    <property type="evidence" value="ECO:0007669"/>
    <property type="project" value="UniProtKB-KW"/>
</dbReference>
<accession>A0A1G2MHQ3</accession>
<name>A0A1G2MHQ3_9BACT</name>
<dbReference type="Proteomes" id="UP000176493">
    <property type="component" value="Unassembled WGS sequence"/>
</dbReference>
<evidence type="ECO:0000259" key="6">
    <source>
        <dbReference type="PROSITE" id="PS00715"/>
    </source>
</evidence>
<dbReference type="InterPro" id="IPR007127">
    <property type="entry name" value="RNA_pol_sigma_70_r1_1"/>
</dbReference>
<dbReference type="PRINTS" id="PR00046">
    <property type="entry name" value="SIGMA70FCT"/>
</dbReference>
<dbReference type="Pfam" id="PF04539">
    <property type="entry name" value="Sigma70_r3"/>
    <property type="match status" value="1"/>
</dbReference>
<protein>
    <recommendedName>
        <fullName evidence="6">RNA polymerase sigma-70 domain-containing protein</fullName>
    </recommendedName>
</protein>
<dbReference type="FunFam" id="1.10.601.10:FF:000001">
    <property type="entry name" value="RNA polymerase sigma factor SigA"/>
    <property type="match status" value="1"/>
</dbReference>
<proteinExistence type="inferred from homology"/>
<dbReference type="InterPro" id="IPR009042">
    <property type="entry name" value="RNA_pol_sigma70_r1_2"/>
</dbReference>
<comment type="caution">
    <text evidence="7">The sequence shown here is derived from an EMBL/GenBank/DDBJ whole genome shotgun (WGS) entry which is preliminary data.</text>
</comment>
<sequence>MKAERLLAKGRERGFVTFDEILKEFPLIEEDIAFLDELYAQLHRMGIAVHEGGHMLEKEAEEPRHGKNVSLGKGGDSSYDSIQMYLKEIGQYPLINARDEKELAKRIQAGDMEAKNLLARANLRLVVSIAKKYVGRSPDLTLLDLIQEGNLGLFKAVDKFDWTRGYKFSTYATWWIRQAITRALADQSRTIRVPVHMVETIAKYKQVVRRLSQDLGRDPLPEEIAVEMGIEPDKVYQIEKIDQDTVSLESPVGDEGDDGKSTLGDFLHDDKILAPDQQSSRRILTDQVKEILGDLSEKERKILELRHGLLDGVTHTLEEVGQKFGVTRERIRQIEAKAHEKIRQHEKSKKLHGY</sequence>
<dbReference type="Pfam" id="PF00140">
    <property type="entry name" value="Sigma70_r1_2"/>
    <property type="match status" value="1"/>
</dbReference>
<dbReference type="SUPFAM" id="SSF88946">
    <property type="entry name" value="Sigma2 domain of RNA polymerase sigma factors"/>
    <property type="match status" value="1"/>
</dbReference>
<comment type="similarity">
    <text evidence="1">Belongs to the sigma-70 factor family.</text>
</comment>
<organism evidence="7 8">
    <name type="scientific">Candidatus Taylorbacteria bacterium RIFCSPHIGHO2_02_49_25</name>
    <dbReference type="NCBI Taxonomy" id="1802305"/>
    <lineage>
        <taxon>Bacteria</taxon>
        <taxon>Candidatus Tayloriibacteriota</taxon>
    </lineage>
</organism>
<evidence type="ECO:0000256" key="4">
    <source>
        <dbReference type="ARBA" id="ARBA00023125"/>
    </source>
</evidence>
<dbReference type="Pfam" id="PF04542">
    <property type="entry name" value="Sigma70_r2"/>
    <property type="match status" value="1"/>
</dbReference>
<dbReference type="PANTHER" id="PTHR30603">
    <property type="entry name" value="RNA POLYMERASE SIGMA FACTOR RPO"/>
    <property type="match status" value="1"/>
</dbReference>
<dbReference type="PROSITE" id="PS00715">
    <property type="entry name" value="SIGMA70_1"/>
    <property type="match status" value="1"/>
</dbReference>
<gene>
    <name evidence="7" type="ORF">A2W52_01805</name>
</gene>
<dbReference type="InterPro" id="IPR014284">
    <property type="entry name" value="RNA_pol_sigma-70_dom"/>
</dbReference>
<dbReference type="InterPro" id="IPR036388">
    <property type="entry name" value="WH-like_DNA-bd_sf"/>
</dbReference>
<dbReference type="GO" id="GO:0006352">
    <property type="term" value="P:DNA-templated transcription initiation"/>
    <property type="evidence" value="ECO:0007669"/>
    <property type="project" value="InterPro"/>
</dbReference>
<dbReference type="InterPro" id="IPR007630">
    <property type="entry name" value="RNA_pol_sigma70_r4"/>
</dbReference>
<dbReference type="InterPro" id="IPR007624">
    <property type="entry name" value="RNA_pol_sigma70_r3"/>
</dbReference>
<dbReference type="Gene3D" id="1.10.220.120">
    <property type="entry name" value="Sigma-70 factor, region 1.1"/>
    <property type="match status" value="1"/>
</dbReference>
<dbReference type="EMBL" id="MHRJ01000006">
    <property type="protein sequence ID" value="OHA23435.1"/>
    <property type="molecule type" value="Genomic_DNA"/>
</dbReference>
<dbReference type="AlphaFoldDB" id="A0A1G2MHQ3"/>
<dbReference type="InterPro" id="IPR007627">
    <property type="entry name" value="RNA_pol_sigma70_r2"/>
</dbReference>
<evidence type="ECO:0000256" key="3">
    <source>
        <dbReference type="ARBA" id="ARBA00023082"/>
    </source>
</evidence>
<dbReference type="InterPro" id="IPR050239">
    <property type="entry name" value="Sigma-70_RNA_pol_init_factors"/>
</dbReference>
<dbReference type="InterPro" id="IPR000943">
    <property type="entry name" value="RNA_pol_sigma70"/>
</dbReference>
<evidence type="ECO:0000256" key="1">
    <source>
        <dbReference type="ARBA" id="ARBA00007788"/>
    </source>
</evidence>
<evidence type="ECO:0000313" key="8">
    <source>
        <dbReference type="Proteomes" id="UP000176493"/>
    </source>
</evidence>
<keyword evidence="4" id="KW-0238">DNA-binding</keyword>
<reference evidence="7 8" key="1">
    <citation type="journal article" date="2016" name="Nat. Commun.">
        <title>Thousands of microbial genomes shed light on interconnected biogeochemical processes in an aquifer system.</title>
        <authorList>
            <person name="Anantharaman K."/>
            <person name="Brown C.T."/>
            <person name="Hug L.A."/>
            <person name="Sharon I."/>
            <person name="Castelle C.J."/>
            <person name="Probst A.J."/>
            <person name="Thomas B.C."/>
            <person name="Singh A."/>
            <person name="Wilkins M.J."/>
            <person name="Karaoz U."/>
            <person name="Brodie E.L."/>
            <person name="Williams K.H."/>
            <person name="Hubbard S.S."/>
            <person name="Banfield J.F."/>
        </authorList>
    </citation>
    <scope>NUCLEOTIDE SEQUENCE [LARGE SCALE GENOMIC DNA]</scope>
</reference>
<dbReference type="InterPro" id="IPR042189">
    <property type="entry name" value="RNA_pol_sigma_70_r1_1_sf"/>
</dbReference>
<dbReference type="InterPro" id="IPR013325">
    <property type="entry name" value="RNA_pol_sigma_r2"/>
</dbReference>
<dbReference type="Gene3D" id="1.10.601.10">
    <property type="entry name" value="RNA Polymerase Primary Sigma Factor"/>
    <property type="match status" value="2"/>
</dbReference>
<dbReference type="Gene3D" id="1.10.10.10">
    <property type="entry name" value="Winged helix-like DNA-binding domain superfamily/Winged helix DNA-binding domain"/>
    <property type="match status" value="2"/>
</dbReference>
<dbReference type="CDD" id="cd06171">
    <property type="entry name" value="Sigma70_r4"/>
    <property type="match status" value="1"/>
</dbReference>
<evidence type="ECO:0000256" key="2">
    <source>
        <dbReference type="ARBA" id="ARBA00023015"/>
    </source>
</evidence>
<keyword evidence="3" id="KW-0731">Sigma factor</keyword>
<dbReference type="NCBIfam" id="TIGR02937">
    <property type="entry name" value="sigma70-ECF"/>
    <property type="match status" value="1"/>
</dbReference>
<evidence type="ECO:0000256" key="5">
    <source>
        <dbReference type="ARBA" id="ARBA00023163"/>
    </source>
</evidence>
<keyword evidence="5" id="KW-0804">Transcription</keyword>
<feature type="domain" description="RNA polymerase sigma-70" evidence="6">
    <location>
        <begin position="144"/>
        <end position="157"/>
    </location>
</feature>
<dbReference type="PANTHER" id="PTHR30603:SF60">
    <property type="entry name" value="RNA POLYMERASE SIGMA FACTOR RPOD"/>
    <property type="match status" value="1"/>
</dbReference>
<dbReference type="SUPFAM" id="SSF88659">
    <property type="entry name" value="Sigma3 and sigma4 domains of RNA polymerase sigma factors"/>
    <property type="match status" value="2"/>
</dbReference>
<dbReference type="InterPro" id="IPR013324">
    <property type="entry name" value="RNA_pol_sigma_r3/r4-like"/>
</dbReference>